<organism evidence="2 3">
    <name type="scientific">Ranitomeya imitator</name>
    <name type="common">mimic poison frog</name>
    <dbReference type="NCBI Taxonomy" id="111125"/>
    <lineage>
        <taxon>Eukaryota</taxon>
        <taxon>Metazoa</taxon>
        <taxon>Chordata</taxon>
        <taxon>Craniata</taxon>
        <taxon>Vertebrata</taxon>
        <taxon>Euteleostomi</taxon>
        <taxon>Amphibia</taxon>
        <taxon>Batrachia</taxon>
        <taxon>Anura</taxon>
        <taxon>Neobatrachia</taxon>
        <taxon>Hyloidea</taxon>
        <taxon>Dendrobatidae</taxon>
        <taxon>Dendrobatinae</taxon>
        <taxon>Ranitomeya</taxon>
    </lineage>
</organism>
<protein>
    <submittedName>
        <fullName evidence="2">Uncharacterized protein</fullName>
    </submittedName>
</protein>
<feature type="compositionally biased region" description="Basic and acidic residues" evidence="1">
    <location>
        <begin position="198"/>
        <end position="207"/>
    </location>
</feature>
<proteinExistence type="predicted"/>
<feature type="compositionally biased region" description="Basic and acidic residues" evidence="1">
    <location>
        <begin position="37"/>
        <end position="66"/>
    </location>
</feature>
<feature type="region of interest" description="Disordered" evidence="1">
    <location>
        <begin position="187"/>
        <end position="221"/>
    </location>
</feature>
<evidence type="ECO:0000313" key="3">
    <source>
        <dbReference type="Proteomes" id="UP001176940"/>
    </source>
</evidence>
<feature type="compositionally biased region" description="Basic residues" evidence="1">
    <location>
        <begin position="212"/>
        <end position="221"/>
    </location>
</feature>
<feature type="region of interest" description="Disordered" evidence="1">
    <location>
        <begin position="1"/>
        <end position="91"/>
    </location>
</feature>
<evidence type="ECO:0000256" key="1">
    <source>
        <dbReference type="SAM" id="MobiDB-lite"/>
    </source>
</evidence>
<feature type="non-terminal residue" evidence="2">
    <location>
        <position position="221"/>
    </location>
</feature>
<sequence>MPPETPVRHAQETPVKHAPGDSSEACSGDAIQARPGDSSEARPRDSETPLRHAPETPVRHAPETPLRHAPGTPVRHAPGTPVRHAPGTPVEDETVLCNIPYMGDAVKEEDEMFIEELINNYDGKVHGEEEVDFPSAMTSSPRLHERERLFMYGHSFSAGRNSTSKTGAGILDDASFLELVSALLQVTDEGDSGSSDPSRCKAEEVKGEGPMTRKRKKIAEE</sequence>
<accession>A0ABN9LCL7</accession>
<gene>
    <name evidence="2" type="ORF">RIMI_LOCUS6973226</name>
</gene>
<comment type="caution">
    <text evidence="2">The sequence shown here is derived from an EMBL/GenBank/DDBJ whole genome shotgun (WGS) entry which is preliminary data.</text>
</comment>
<evidence type="ECO:0000313" key="2">
    <source>
        <dbReference type="EMBL" id="CAJ0936790.1"/>
    </source>
</evidence>
<feature type="compositionally biased region" description="Basic and acidic residues" evidence="1">
    <location>
        <begin position="1"/>
        <end position="19"/>
    </location>
</feature>
<dbReference type="Proteomes" id="UP001176940">
    <property type="component" value="Unassembled WGS sequence"/>
</dbReference>
<dbReference type="EMBL" id="CAUEEQ010012912">
    <property type="protein sequence ID" value="CAJ0936790.1"/>
    <property type="molecule type" value="Genomic_DNA"/>
</dbReference>
<keyword evidence="3" id="KW-1185">Reference proteome</keyword>
<name>A0ABN9LCL7_9NEOB</name>
<reference evidence="2" key="1">
    <citation type="submission" date="2023-07" db="EMBL/GenBank/DDBJ databases">
        <authorList>
            <person name="Stuckert A."/>
        </authorList>
    </citation>
    <scope>NUCLEOTIDE SEQUENCE</scope>
</reference>